<dbReference type="InParanoid" id="A0A067QDQ5"/>
<dbReference type="HOGENOM" id="CLU_083670_0_0_1"/>
<dbReference type="Proteomes" id="UP000027265">
    <property type="component" value="Unassembled WGS sequence"/>
</dbReference>
<dbReference type="GO" id="GO:0008270">
    <property type="term" value="F:zinc ion binding"/>
    <property type="evidence" value="ECO:0007669"/>
    <property type="project" value="UniProtKB-KW"/>
</dbReference>
<dbReference type="PROSITE" id="PS50089">
    <property type="entry name" value="ZF_RING_2"/>
    <property type="match status" value="1"/>
</dbReference>
<feature type="region of interest" description="Disordered" evidence="5">
    <location>
        <begin position="136"/>
        <end position="160"/>
    </location>
</feature>
<dbReference type="InterPro" id="IPR018957">
    <property type="entry name" value="Znf_C3HC4_RING-type"/>
</dbReference>
<evidence type="ECO:0000259" key="6">
    <source>
        <dbReference type="PROSITE" id="PS50089"/>
    </source>
</evidence>
<evidence type="ECO:0000256" key="1">
    <source>
        <dbReference type="ARBA" id="ARBA00022723"/>
    </source>
</evidence>
<feature type="compositionally biased region" description="Polar residues" evidence="5">
    <location>
        <begin position="182"/>
        <end position="193"/>
    </location>
</feature>
<dbReference type="AlphaFoldDB" id="A0A067QDQ5"/>
<proteinExistence type="predicted"/>
<keyword evidence="1" id="KW-0479">Metal-binding</keyword>
<keyword evidence="8" id="KW-1185">Reference proteome</keyword>
<evidence type="ECO:0000256" key="4">
    <source>
        <dbReference type="PROSITE-ProRule" id="PRU00175"/>
    </source>
</evidence>
<feature type="compositionally biased region" description="Basic and acidic residues" evidence="5">
    <location>
        <begin position="194"/>
        <end position="204"/>
    </location>
</feature>
<dbReference type="Gene3D" id="3.30.40.10">
    <property type="entry name" value="Zinc/RING finger domain, C3HC4 (zinc finger)"/>
    <property type="match status" value="1"/>
</dbReference>
<keyword evidence="2 4" id="KW-0863">Zinc-finger</keyword>
<dbReference type="InterPro" id="IPR001841">
    <property type="entry name" value="Znf_RING"/>
</dbReference>
<protein>
    <recommendedName>
        <fullName evidence="6">RING-type domain-containing protein</fullName>
    </recommendedName>
</protein>
<dbReference type="InterPro" id="IPR013083">
    <property type="entry name" value="Znf_RING/FYVE/PHD"/>
</dbReference>
<evidence type="ECO:0000313" key="7">
    <source>
        <dbReference type="EMBL" id="KDQ64295.1"/>
    </source>
</evidence>
<name>A0A067QDQ5_9AGAM</name>
<evidence type="ECO:0000256" key="2">
    <source>
        <dbReference type="ARBA" id="ARBA00022771"/>
    </source>
</evidence>
<dbReference type="EMBL" id="KL197709">
    <property type="protein sequence ID" value="KDQ64295.1"/>
    <property type="molecule type" value="Genomic_DNA"/>
</dbReference>
<gene>
    <name evidence="7" type="ORF">JAAARDRAFT_221857</name>
</gene>
<feature type="domain" description="RING-type" evidence="6">
    <location>
        <begin position="66"/>
        <end position="129"/>
    </location>
</feature>
<dbReference type="SUPFAM" id="SSF57850">
    <property type="entry name" value="RING/U-box"/>
    <property type="match status" value="1"/>
</dbReference>
<evidence type="ECO:0000256" key="3">
    <source>
        <dbReference type="ARBA" id="ARBA00022833"/>
    </source>
</evidence>
<dbReference type="SMART" id="SM00184">
    <property type="entry name" value="RING"/>
    <property type="match status" value="1"/>
</dbReference>
<sequence length="212" mass="23628">MESFQFDLPNIGHAGITADEYRQHLLEMMNAIHRETVTPELLEVVKTLPVLTERDLLSLGCRDASCPICMTPFLALLAEEETAQVMDSPAYSSEDLGVTKLVQTCGHVFCRKDISTWIRGAHDSCPMCRTPLVTLSTTQPEETTPDPPSAPSPADGPTITDPRELLERLFMQGNLFVPMDDPSNSTSHNATNRNWDRREDHTDRSAYSGMYS</sequence>
<dbReference type="STRING" id="933084.A0A067QDQ5"/>
<accession>A0A067QDQ5</accession>
<evidence type="ECO:0000313" key="8">
    <source>
        <dbReference type="Proteomes" id="UP000027265"/>
    </source>
</evidence>
<dbReference type="OrthoDB" id="8062037at2759"/>
<dbReference type="Pfam" id="PF00097">
    <property type="entry name" value="zf-C3HC4"/>
    <property type="match status" value="1"/>
</dbReference>
<evidence type="ECO:0000256" key="5">
    <source>
        <dbReference type="SAM" id="MobiDB-lite"/>
    </source>
</evidence>
<organism evidence="7 8">
    <name type="scientific">Jaapia argillacea MUCL 33604</name>
    <dbReference type="NCBI Taxonomy" id="933084"/>
    <lineage>
        <taxon>Eukaryota</taxon>
        <taxon>Fungi</taxon>
        <taxon>Dikarya</taxon>
        <taxon>Basidiomycota</taxon>
        <taxon>Agaricomycotina</taxon>
        <taxon>Agaricomycetes</taxon>
        <taxon>Agaricomycetidae</taxon>
        <taxon>Jaapiales</taxon>
        <taxon>Jaapiaceae</taxon>
        <taxon>Jaapia</taxon>
    </lineage>
</organism>
<reference evidence="8" key="1">
    <citation type="journal article" date="2014" name="Proc. Natl. Acad. Sci. U.S.A.">
        <title>Extensive sampling of basidiomycete genomes demonstrates inadequacy of the white-rot/brown-rot paradigm for wood decay fungi.</title>
        <authorList>
            <person name="Riley R."/>
            <person name="Salamov A.A."/>
            <person name="Brown D.W."/>
            <person name="Nagy L.G."/>
            <person name="Floudas D."/>
            <person name="Held B.W."/>
            <person name="Levasseur A."/>
            <person name="Lombard V."/>
            <person name="Morin E."/>
            <person name="Otillar R."/>
            <person name="Lindquist E.A."/>
            <person name="Sun H."/>
            <person name="LaButti K.M."/>
            <person name="Schmutz J."/>
            <person name="Jabbour D."/>
            <person name="Luo H."/>
            <person name="Baker S.E."/>
            <person name="Pisabarro A.G."/>
            <person name="Walton J.D."/>
            <person name="Blanchette R.A."/>
            <person name="Henrissat B."/>
            <person name="Martin F."/>
            <person name="Cullen D."/>
            <person name="Hibbett D.S."/>
            <person name="Grigoriev I.V."/>
        </authorList>
    </citation>
    <scope>NUCLEOTIDE SEQUENCE [LARGE SCALE GENOMIC DNA]</scope>
    <source>
        <strain evidence="8">MUCL 33604</strain>
    </source>
</reference>
<feature type="region of interest" description="Disordered" evidence="5">
    <location>
        <begin position="176"/>
        <end position="212"/>
    </location>
</feature>
<keyword evidence="3" id="KW-0862">Zinc</keyword>